<comment type="caution">
    <text evidence="4">The sequence shown here is derived from an EMBL/GenBank/DDBJ whole genome shotgun (WGS) entry which is preliminary data.</text>
</comment>
<dbReference type="Pfam" id="PF00072">
    <property type="entry name" value="Response_reg"/>
    <property type="match status" value="1"/>
</dbReference>
<dbReference type="SUPFAM" id="SSF52172">
    <property type="entry name" value="CheY-like"/>
    <property type="match status" value="1"/>
</dbReference>
<dbReference type="InterPro" id="IPR050595">
    <property type="entry name" value="Bact_response_regulator"/>
</dbReference>
<dbReference type="PROSITE" id="PS50110">
    <property type="entry name" value="RESPONSE_REGULATORY"/>
    <property type="match status" value="1"/>
</dbReference>
<dbReference type="SMART" id="SM00448">
    <property type="entry name" value="REC"/>
    <property type="match status" value="1"/>
</dbReference>
<proteinExistence type="predicted"/>
<organism evidence="4 5">
    <name type="scientific">Pseudomonas fluorescens</name>
    <dbReference type="NCBI Taxonomy" id="294"/>
    <lineage>
        <taxon>Bacteria</taxon>
        <taxon>Pseudomonadati</taxon>
        <taxon>Pseudomonadota</taxon>
        <taxon>Gammaproteobacteria</taxon>
        <taxon>Pseudomonadales</taxon>
        <taxon>Pseudomonadaceae</taxon>
        <taxon>Pseudomonas</taxon>
    </lineage>
</organism>
<gene>
    <name evidence="4" type="ORF">BK673_06315</name>
</gene>
<dbReference type="Gene3D" id="3.40.50.2300">
    <property type="match status" value="1"/>
</dbReference>
<accession>A0A423PA27</accession>
<dbReference type="PANTHER" id="PTHR44591:SF25">
    <property type="entry name" value="CHEMOTAXIS TWO-COMPONENT RESPONSE REGULATOR"/>
    <property type="match status" value="1"/>
</dbReference>
<dbReference type="InterPro" id="IPR011006">
    <property type="entry name" value="CheY-like_superfamily"/>
</dbReference>
<reference evidence="4 5" key="1">
    <citation type="submission" date="2016-10" db="EMBL/GenBank/DDBJ databases">
        <title>Comparative genome analysis of multiple Pseudomonas spp. focuses on biocontrol and plant growth promoting traits.</title>
        <authorList>
            <person name="Tao X.-Y."/>
            <person name="Taylor C.G."/>
        </authorList>
    </citation>
    <scope>NUCLEOTIDE SEQUENCE [LARGE SCALE GENOMIC DNA]</scope>
    <source>
        <strain evidence="4 5">36G2</strain>
    </source>
</reference>
<feature type="domain" description="Response regulatory" evidence="3">
    <location>
        <begin position="12"/>
        <end position="123"/>
    </location>
</feature>
<evidence type="ECO:0000256" key="2">
    <source>
        <dbReference type="PROSITE-ProRule" id="PRU00169"/>
    </source>
</evidence>
<evidence type="ECO:0000259" key="3">
    <source>
        <dbReference type="PROSITE" id="PS50110"/>
    </source>
</evidence>
<dbReference type="EMBL" id="MOBZ01000004">
    <property type="protein sequence ID" value="ROO12238.1"/>
    <property type="molecule type" value="Genomic_DNA"/>
</dbReference>
<name>A0A423PA27_PSEFL</name>
<feature type="modified residue" description="4-aspartylphosphate" evidence="2">
    <location>
        <position position="61"/>
    </location>
</feature>
<evidence type="ECO:0000313" key="5">
    <source>
        <dbReference type="Proteomes" id="UP000283619"/>
    </source>
</evidence>
<dbReference type="PANTHER" id="PTHR44591">
    <property type="entry name" value="STRESS RESPONSE REGULATOR PROTEIN 1"/>
    <property type="match status" value="1"/>
</dbReference>
<dbReference type="AlphaFoldDB" id="A0A423PA27"/>
<keyword evidence="1 2" id="KW-0597">Phosphoprotein</keyword>
<dbReference type="InterPro" id="IPR001789">
    <property type="entry name" value="Sig_transdc_resp-reg_receiver"/>
</dbReference>
<evidence type="ECO:0000256" key="1">
    <source>
        <dbReference type="ARBA" id="ARBA00022553"/>
    </source>
</evidence>
<sequence length="129" mass="13899">MRPGSPMHNTVVIAVVDDDKAIRSALASLLRASGYRVQTYCGARAFLASTDLAQVHCLISDIQMPGMSGLELLEALRAQGLRIPVIFVTAHPDDVNTRVPEVVACLPKPFQADDLLSHIKQALSKTPPV</sequence>
<protein>
    <submittedName>
        <fullName evidence="4">Two-component system response regulator</fullName>
    </submittedName>
</protein>
<dbReference type="Proteomes" id="UP000283619">
    <property type="component" value="Unassembled WGS sequence"/>
</dbReference>
<evidence type="ECO:0000313" key="4">
    <source>
        <dbReference type="EMBL" id="ROO12238.1"/>
    </source>
</evidence>
<dbReference type="GO" id="GO:0000160">
    <property type="term" value="P:phosphorelay signal transduction system"/>
    <property type="evidence" value="ECO:0007669"/>
    <property type="project" value="InterPro"/>
</dbReference>